<proteinExistence type="predicted"/>
<evidence type="ECO:0000313" key="1">
    <source>
        <dbReference type="EMBL" id="PLR32600.1"/>
    </source>
</evidence>
<dbReference type="EMBL" id="PJZF01000020">
    <property type="protein sequence ID" value="PLR32600.1"/>
    <property type="molecule type" value="Genomic_DNA"/>
</dbReference>
<dbReference type="Proteomes" id="UP000234240">
    <property type="component" value="Unassembled WGS sequence"/>
</dbReference>
<evidence type="ECO:0000313" key="2">
    <source>
        <dbReference type="Proteomes" id="UP000234240"/>
    </source>
</evidence>
<sequence length="122" mass="13596">MISGREFLYNHLSPVTLTVADTLNINSTARLYVVEADANTPSRPAYRYYLADNTLSESDFLTSIQESEAYFLLTREKAKAEVKQGVLYLSTTGAVYKFTNTGSYRVGNNTYYVKIALSAAPE</sequence>
<reference evidence="1 2" key="1">
    <citation type="submission" date="2017-12" db="EMBL/GenBank/DDBJ databases">
        <title>Characterization of six clinical isolates of Enterochimera gen. nov., a novel genus of the Yersiniaciae family and the three species Enterochimera arupensis sp. nov., Enterochimera coloradensis sp. nov, and Enterochimera californica sp. nov.</title>
        <authorList>
            <person name="Rossi A."/>
            <person name="Fisher M."/>
        </authorList>
    </citation>
    <scope>NUCLEOTIDE SEQUENCE [LARGE SCALE GENOMIC DNA]</scope>
    <source>
        <strain evidence="2">2015-Iso6</strain>
    </source>
</reference>
<keyword evidence="2" id="KW-1185">Reference proteome</keyword>
<organism evidence="1 2">
    <name type="scientific">Chimaeribacter californicus</name>
    <dbReference type="NCBI Taxonomy" id="2060067"/>
    <lineage>
        <taxon>Bacteria</taxon>
        <taxon>Pseudomonadati</taxon>
        <taxon>Pseudomonadota</taxon>
        <taxon>Gammaproteobacteria</taxon>
        <taxon>Enterobacterales</taxon>
        <taxon>Yersiniaceae</taxon>
        <taxon>Chimaeribacter</taxon>
    </lineage>
</organism>
<comment type="caution">
    <text evidence="1">The sequence shown here is derived from an EMBL/GenBank/DDBJ whole genome shotgun (WGS) entry which is preliminary data.</text>
</comment>
<name>A0A2N5DYF2_9GAMM</name>
<dbReference type="AlphaFoldDB" id="A0A2N5DYF2"/>
<protein>
    <submittedName>
        <fullName evidence="1">Uncharacterized protein</fullName>
    </submittedName>
</protein>
<gene>
    <name evidence="1" type="ORF">CYR55_18660</name>
</gene>
<accession>A0A2N5DYF2</accession>